<dbReference type="CDD" id="cd11648">
    <property type="entry name" value="RsmI"/>
    <property type="match status" value="1"/>
</dbReference>
<dbReference type="AlphaFoldDB" id="G7V8S7"/>
<keyword evidence="7" id="KW-0812">Transmembrane</keyword>
<dbReference type="InterPro" id="IPR018063">
    <property type="entry name" value="SAM_MeTrfase_RsmI_CS"/>
</dbReference>
<dbReference type="eggNOG" id="COG0313">
    <property type="taxonomic scope" value="Bacteria"/>
</dbReference>
<dbReference type="Gene3D" id="3.30.950.10">
    <property type="entry name" value="Methyltransferase, Cobalt-precorrin-4 Transmethylase, Domain 2"/>
    <property type="match status" value="1"/>
</dbReference>
<comment type="function">
    <text evidence="6">Catalyzes the 2'-O-methylation of the ribose of cytidine 1402 (C1402) in 16S rRNA.</text>
</comment>
<dbReference type="GO" id="GO:0070677">
    <property type="term" value="F:rRNA (cytosine-2'-O-)-methyltransferase activity"/>
    <property type="evidence" value="ECO:0007669"/>
    <property type="project" value="UniProtKB-UniRule"/>
</dbReference>
<evidence type="ECO:0000256" key="1">
    <source>
        <dbReference type="ARBA" id="ARBA00022490"/>
    </source>
</evidence>
<dbReference type="InterPro" id="IPR014777">
    <property type="entry name" value="4pyrrole_Mease_sub1"/>
</dbReference>
<dbReference type="EMBL" id="CP003096">
    <property type="protein sequence ID" value="AER66368.1"/>
    <property type="molecule type" value="Genomic_DNA"/>
</dbReference>
<dbReference type="STRING" id="580340.Tlie_0633"/>
<keyword evidence="7" id="KW-0472">Membrane</keyword>
<keyword evidence="4 6" id="KW-0808">Transferase</keyword>
<evidence type="ECO:0000256" key="5">
    <source>
        <dbReference type="ARBA" id="ARBA00022691"/>
    </source>
</evidence>
<dbReference type="Pfam" id="PF00590">
    <property type="entry name" value="TP_methylase"/>
    <property type="match status" value="1"/>
</dbReference>
<evidence type="ECO:0000256" key="3">
    <source>
        <dbReference type="ARBA" id="ARBA00022603"/>
    </source>
</evidence>
<dbReference type="Proteomes" id="UP000005868">
    <property type="component" value="Chromosome"/>
</dbReference>
<sequence length="278" mass="31525">MIVPTPIGNMEDITLRALRALRQADIVACEDTRRTRKILERFNIKAKLVSYHEHNERQRTQWLLGILREGKVVALVSDAGTPGISDPGAVVIKEAIKEGIKIEALPGPTALIPALLLSGFPLEFFSFFGFLPRKRKERKAYFERITKAPPPVALYVSPHRIKTDISDLLEALGPVEGAVIRECTKVHEEVVRGPLNVLLEWAEENEPRGEMVLVLYPSCHEEDKERQVDGNGWLCKAKELIDKGEKVKDVAKRIQEEYGIPKNKVKKELLHMNTEERR</sequence>
<dbReference type="SUPFAM" id="SSF53790">
    <property type="entry name" value="Tetrapyrrole methylase"/>
    <property type="match status" value="1"/>
</dbReference>
<keyword evidence="5 6" id="KW-0949">S-adenosyl-L-methionine</keyword>
<dbReference type="InterPro" id="IPR000878">
    <property type="entry name" value="4pyrrol_Mease"/>
</dbReference>
<keyword evidence="2 6" id="KW-0698">rRNA processing</keyword>
<dbReference type="InterPro" id="IPR035996">
    <property type="entry name" value="4pyrrol_Methylase_sf"/>
</dbReference>
<dbReference type="NCBIfam" id="TIGR00096">
    <property type="entry name" value="16S rRNA (cytidine(1402)-2'-O)-methyltransferase"/>
    <property type="match status" value="1"/>
</dbReference>
<dbReference type="KEGG" id="tli:Tlie_0633"/>
<dbReference type="PROSITE" id="PS01296">
    <property type="entry name" value="RSMI"/>
    <property type="match status" value="1"/>
</dbReference>
<evidence type="ECO:0000256" key="4">
    <source>
        <dbReference type="ARBA" id="ARBA00022679"/>
    </source>
</evidence>
<dbReference type="GO" id="GO:0005737">
    <property type="term" value="C:cytoplasm"/>
    <property type="evidence" value="ECO:0007669"/>
    <property type="project" value="UniProtKB-SubCell"/>
</dbReference>
<reference evidence="10" key="1">
    <citation type="submission" date="2011-10" db="EMBL/GenBank/DDBJ databases">
        <title>The complete genome of chromosome of Thermovirga lienii DSM 17291.</title>
        <authorList>
            <consortium name="US DOE Joint Genome Institute (JGI-PGF)"/>
            <person name="Lucas S."/>
            <person name="Copeland A."/>
            <person name="Lapidus A."/>
            <person name="Glavina del Rio T."/>
            <person name="Dalin E."/>
            <person name="Tice H."/>
            <person name="Bruce D."/>
            <person name="Goodwin L."/>
            <person name="Pitluck S."/>
            <person name="Peters L."/>
            <person name="Mikhailova N."/>
            <person name="Saunders E."/>
            <person name="Kyrpides N."/>
            <person name="Mavromatis K."/>
            <person name="Ivanova N."/>
            <person name="Last F.I."/>
            <person name="Brettin T."/>
            <person name="Detter J.C."/>
            <person name="Han C."/>
            <person name="Larimer F."/>
            <person name="Land M."/>
            <person name="Hauser L."/>
            <person name="Markowitz V."/>
            <person name="Cheng J.-F."/>
            <person name="Hugenholtz P."/>
            <person name="Woyke T."/>
            <person name="Wu D."/>
            <person name="Spring S."/>
            <person name="Schroeder M."/>
            <person name="Brambilla E.-M."/>
            <person name="Klenk H.-P."/>
            <person name="Eisen J.A."/>
        </authorList>
    </citation>
    <scope>NUCLEOTIDE SEQUENCE [LARGE SCALE GENOMIC DNA]</scope>
    <source>
        <strain evidence="10">ATCC BAA-1197 / DSM 17291 / Cas60314</strain>
    </source>
</reference>
<feature type="transmembrane region" description="Helical" evidence="7">
    <location>
        <begin position="110"/>
        <end position="131"/>
    </location>
</feature>
<keyword evidence="1 6" id="KW-0963">Cytoplasm</keyword>
<evidence type="ECO:0000256" key="7">
    <source>
        <dbReference type="SAM" id="Phobius"/>
    </source>
</evidence>
<comment type="subcellular location">
    <subcellularLocation>
        <location evidence="6">Cytoplasm</location>
    </subcellularLocation>
</comment>
<comment type="similarity">
    <text evidence="6">Belongs to the methyltransferase superfamily. RsmI family.</text>
</comment>
<accession>G7V8S7</accession>
<reference evidence="9 10" key="2">
    <citation type="journal article" date="2012" name="Stand. Genomic Sci.">
        <title>Genome sequence of the moderately thermophilic, amino-acid-degrading and sulfur-reducing bacterium Thermovirga lienii type strain (Cas60314(T)).</title>
        <authorList>
            <person name="Goker M."/>
            <person name="Saunders E."/>
            <person name="Lapidus A."/>
            <person name="Nolan M."/>
            <person name="Lucas S."/>
            <person name="Hammon N."/>
            <person name="Deshpande S."/>
            <person name="Cheng J.F."/>
            <person name="Han C."/>
            <person name="Tapia R."/>
            <person name="Goodwin L.A."/>
            <person name="Pitluck S."/>
            <person name="Liolios K."/>
            <person name="Mavromatis K."/>
            <person name="Pagani I."/>
            <person name="Ivanova N."/>
            <person name="Mikhailova N."/>
            <person name="Pati A."/>
            <person name="Chen A."/>
            <person name="Palaniappan K."/>
            <person name="Land M."/>
            <person name="Chang Y.J."/>
            <person name="Jeffries C.D."/>
            <person name="Brambilla E.M."/>
            <person name="Rohde M."/>
            <person name="Spring S."/>
            <person name="Detter J.C."/>
            <person name="Woyke T."/>
            <person name="Bristow J."/>
            <person name="Eisen J.A."/>
            <person name="Markowitz V."/>
            <person name="Hugenholtz P."/>
            <person name="Kyrpides N.C."/>
            <person name="Klenk H.P."/>
        </authorList>
    </citation>
    <scope>NUCLEOTIDE SEQUENCE [LARGE SCALE GENOMIC DNA]</scope>
    <source>
        <strain evidence="10">ATCC BAA-1197 / DSM 17291 / Cas60314</strain>
    </source>
</reference>
<organism evidence="9 10">
    <name type="scientific">Thermovirga lienii (strain ATCC BAA-1197 / DSM 17291 / Cas60314)</name>
    <dbReference type="NCBI Taxonomy" id="580340"/>
    <lineage>
        <taxon>Bacteria</taxon>
        <taxon>Thermotogati</taxon>
        <taxon>Synergistota</taxon>
        <taxon>Synergistia</taxon>
        <taxon>Synergistales</taxon>
        <taxon>Thermovirgaceae</taxon>
        <taxon>Thermovirga</taxon>
    </lineage>
</organism>
<proteinExistence type="inferred from homology"/>
<dbReference type="InterPro" id="IPR014776">
    <property type="entry name" value="4pyrrole_Mease_sub2"/>
</dbReference>
<evidence type="ECO:0000256" key="6">
    <source>
        <dbReference type="HAMAP-Rule" id="MF_01877"/>
    </source>
</evidence>
<keyword evidence="10" id="KW-1185">Reference proteome</keyword>
<feature type="domain" description="Tetrapyrrole methylase" evidence="8">
    <location>
        <begin position="2"/>
        <end position="196"/>
    </location>
</feature>
<dbReference type="HOGENOM" id="CLU_044779_0_0_0"/>
<evidence type="ECO:0000259" key="8">
    <source>
        <dbReference type="Pfam" id="PF00590"/>
    </source>
</evidence>
<keyword evidence="3 6" id="KW-0489">Methyltransferase</keyword>
<keyword evidence="7" id="KW-1133">Transmembrane helix</keyword>
<dbReference type="PIRSF" id="PIRSF005917">
    <property type="entry name" value="MTase_YraL"/>
    <property type="match status" value="1"/>
</dbReference>
<dbReference type="PANTHER" id="PTHR46111">
    <property type="entry name" value="RIBOSOMAL RNA SMALL SUBUNIT METHYLTRANSFERASE I"/>
    <property type="match status" value="1"/>
</dbReference>
<dbReference type="InterPro" id="IPR008189">
    <property type="entry name" value="rRNA_ssu_MeTfrase_I"/>
</dbReference>
<dbReference type="Gene3D" id="3.40.1010.10">
    <property type="entry name" value="Cobalt-precorrin-4 Transmethylase, Domain 1"/>
    <property type="match status" value="1"/>
</dbReference>
<dbReference type="PANTHER" id="PTHR46111:SF1">
    <property type="entry name" value="RIBOSOMAL RNA SMALL SUBUNIT METHYLTRANSFERASE I"/>
    <property type="match status" value="1"/>
</dbReference>
<evidence type="ECO:0000256" key="2">
    <source>
        <dbReference type="ARBA" id="ARBA00022552"/>
    </source>
</evidence>
<comment type="catalytic activity">
    <reaction evidence="6">
        <text>cytidine(1402) in 16S rRNA + S-adenosyl-L-methionine = 2'-O-methylcytidine(1402) in 16S rRNA + S-adenosyl-L-homocysteine + H(+)</text>
        <dbReference type="Rhea" id="RHEA:42924"/>
        <dbReference type="Rhea" id="RHEA-COMP:10285"/>
        <dbReference type="Rhea" id="RHEA-COMP:10286"/>
        <dbReference type="ChEBI" id="CHEBI:15378"/>
        <dbReference type="ChEBI" id="CHEBI:57856"/>
        <dbReference type="ChEBI" id="CHEBI:59789"/>
        <dbReference type="ChEBI" id="CHEBI:74495"/>
        <dbReference type="ChEBI" id="CHEBI:82748"/>
        <dbReference type="EC" id="2.1.1.198"/>
    </reaction>
</comment>
<gene>
    <name evidence="6" type="primary">rsmI</name>
    <name evidence="9" type="ordered locus">Tlie_0633</name>
</gene>
<evidence type="ECO:0000313" key="9">
    <source>
        <dbReference type="EMBL" id="AER66368.1"/>
    </source>
</evidence>
<protein>
    <recommendedName>
        <fullName evidence="6">Ribosomal RNA small subunit methyltransferase I</fullName>
        <ecNumber evidence="6">2.1.1.198</ecNumber>
    </recommendedName>
    <alternativeName>
        <fullName evidence="6">16S rRNA 2'-O-ribose C1402 methyltransferase</fullName>
    </alternativeName>
    <alternativeName>
        <fullName evidence="6">rRNA (cytidine-2'-O-)-methyltransferase RsmI</fullName>
    </alternativeName>
</protein>
<dbReference type="EC" id="2.1.1.198" evidence="6"/>
<dbReference type="HAMAP" id="MF_01877">
    <property type="entry name" value="16SrRNA_methyltr_I"/>
    <property type="match status" value="1"/>
</dbReference>
<evidence type="ECO:0000313" key="10">
    <source>
        <dbReference type="Proteomes" id="UP000005868"/>
    </source>
</evidence>
<name>G7V8S7_THELD</name>
<dbReference type="FunFam" id="3.40.1010.10:FF:000007">
    <property type="entry name" value="Ribosomal RNA small subunit methyltransferase I"/>
    <property type="match status" value="1"/>
</dbReference>